<protein>
    <submittedName>
        <fullName evidence="2">Fibronectin type III domain-containing protein</fullName>
    </submittedName>
</protein>
<comment type="caution">
    <text evidence="2">The sequence shown here is derived from an EMBL/GenBank/DDBJ whole genome shotgun (WGS) entry which is preliminary data.</text>
</comment>
<dbReference type="SMART" id="SM00060">
    <property type="entry name" value="FN3"/>
    <property type="match status" value="1"/>
</dbReference>
<evidence type="ECO:0000259" key="1">
    <source>
        <dbReference type="PROSITE" id="PS50853"/>
    </source>
</evidence>
<feature type="domain" description="Fibronectin type-III" evidence="1">
    <location>
        <begin position="243"/>
        <end position="324"/>
    </location>
</feature>
<name>A0ABU6P663_9BACI</name>
<evidence type="ECO:0000313" key="3">
    <source>
        <dbReference type="Proteomes" id="UP001336122"/>
    </source>
</evidence>
<dbReference type="RefSeq" id="WP_328070957.1">
    <property type="nucleotide sequence ID" value="NZ_JARTIK010000001.1"/>
</dbReference>
<reference evidence="2 3" key="1">
    <citation type="submission" date="2023-03" db="EMBL/GenBank/DDBJ databases">
        <title>Bacillus Genome Sequencing.</title>
        <authorList>
            <person name="Dunlap C."/>
        </authorList>
    </citation>
    <scope>NUCLEOTIDE SEQUENCE [LARGE SCALE GENOMIC DNA]</scope>
    <source>
        <strain evidence="2 3">NRS-319</strain>
    </source>
</reference>
<gene>
    <name evidence="2" type="ORF">P9485_02830</name>
</gene>
<keyword evidence="3" id="KW-1185">Reference proteome</keyword>
<accession>A0ABU6P663</accession>
<dbReference type="InterPro" id="IPR003961">
    <property type="entry name" value="FN3_dom"/>
</dbReference>
<dbReference type="Proteomes" id="UP001336122">
    <property type="component" value="Unassembled WGS sequence"/>
</dbReference>
<evidence type="ECO:0000313" key="2">
    <source>
        <dbReference type="EMBL" id="MED4676796.1"/>
    </source>
</evidence>
<dbReference type="Gene3D" id="2.60.40.10">
    <property type="entry name" value="Immunoglobulins"/>
    <property type="match status" value="1"/>
</dbReference>
<dbReference type="EMBL" id="JARTIK010000001">
    <property type="protein sequence ID" value="MED4676796.1"/>
    <property type="molecule type" value="Genomic_DNA"/>
</dbReference>
<dbReference type="SUPFAM" id="SSF49265">
    <property type="entry name" value="Fibronectin type III"/>
    <property type="match status" value="1"/>
</dbReference>
<dbReference type="PROSITE" id="PS50853">
    <property type="entry name" value="FN3"/>
    <property type="match status" value="1"/>
</dbReference>
<dbReference type="InterPro" id="IPR036116">
    <property type="entry name" value="FN3_sf"/>
</dbReference>
<organism evidence="2 3">
    <name type="scientific">Bacillus nitratireducens</name>
    <dbReference type="NCBI Taxonomy" id="2026193"/>
    <lineage>
        <taxon>Bacteria</taxon>
        <taxon>Bacillati</taxon>
        <taxon>Bacillota</taxon>
        <taxon>Bacilli</taxon>
        <taxon>Bacillales</taxon>
        <taxon>Bacillaceae</taxon>
        <taxon>Bacillus</taxon>
        <taxon>Bacillus cereus group</taxon>
    </lineage>
</organism>
<dbReference type="CDD" id="cd00063">
    <property type="entry name" value="FN3"/>
    <property type="match status" value="1"/>
</dbReference>
<dbReference type="InterPro" id="IPR013783">
    <property type="entry name" value="Ig-like_fold"/>
</dbReference>
<sequence length="324" mass="37607">MVSDKDVLLHFLKSSFSTHQMDSLMKHDRLKNKGWKSSEVINKYLLQTDDTGKLYLYTQQQCKEMIGKIIANPHLKYIDELITLTNPGSIEKYKDTYVLASSEQAFYDVFNGEARNIIQNFFKSRKKLIGVCQLRNCNEREKLETAHLEKDRKEIFIESAALSIVEKEAGLIKFDVYKTMRTYLLKHQDENSVRFLCKKHHTELDILKKQSDKKTLKIFKKLIINDMNEIEKRKLISSLVPAFPIGLKFSGLDSNSVVIEWKEEPVSDSYKLMKDGKVIYDKEFKNKGLKIDGLNSGQTYEFSLIACNKYGESPVSYLKILTKK</sequence>
<proteinExistence type="predicted"/>